<keyword evidence="3" id="KW-1185">Reference proteome</keyword>
<protein>
    <submittedName>
        <fullName evidence="2">Uncharacterized protein</fullName>
    </submittedName>
</protein>
<feature type="compositionally biased region" description="Basic and acidic residues" evidence="1">
    <location>
        <begin position="39"/>
        <end position="54"/>
    </location>
</feature>
<comment type="caution">
    <text evidence="2">The sequence shown here is derived from an EMBL/GenBank/DDBJ whole genome shotgun (WGS) entry which is preliminary data.</text>
</comment>
<dbReference type="EMBL" id="WIXP02000010">
    <property type="protein sequence ID" value="KAF6203921.1"/>
    <property type="molecule type" value="Genomic_DNA"/>
</dbReference>
<organism evidence="2 3">
    <name type="scientific">Apolygus lucorum</name>
    <name type="common">Small green plant bug</name>
    <name type="synonym">Lygocoris lucorum</name>
    <dbReference type="NCBI Taxonomy" id="248454"/>
    <lineage>
        <taxon>Eukaryota</taxon>
        <taxon>Metazoa</taxon>
        <taxon>Ecdysozoa</taxon>
        <taxon>Arthropoda</taxon>
        <taxon>Hexapoda</taxon>
        <taxon>Insecta</taxon>
        <taxon>Pterygota</taxon>
        <taxon>Neoptera</taxon>
        <taxon>Paraneoptera</taxon>
        <taxon>Hemiptera</taxon>
        <taxon>Heteroptera</taxon>
        <taxon>Panheteroptera</taxon>
        <taxon>Cimicomorpha</taxon>
        <taxon>Miridae</taxon>
        <taxon>Mirini</taxon>
        <taxon>Apolygus</taxon>
    </lineage>
</organism>
<feature type="compositionally biased region" description="Polar residues" evidence="1">
    <location>
        <begin position="1"/>
        <end position="12"/>
    </location>
</feature>
<feature type="region of interest" description="Disordered" evidence="1">
    <location>
        <begin position="110"/>
        <end position="137"/>
    </location>
</feature>
<feature type="region of interest" description="Disordered" evidence="1">
    <location>
        <begin position="78"/>
        <end position="97"/>
    </location>
</feature>
<reference evidence="2" key="1">
    <citation type="journal article" date="2021" name="Mol. Ecol. Resour.">
        <title>Apolygus lucorum genome provides insights into omnivorousness and mesophyll feeding.</title>
        <authorList>
            <person name="Liu Y."/>
            <person name="Liu H."/>
            <person name="Wang H."/>
            <person name="Huang T."/>
            <person name="Liu B."/>
            <person name="Yang B."/>
            <person name="Yin L."/>
            <person name="Li B."/>
            <person name="Zhang Y."/>
            <person name="Zhang S."/>
            <person name="Jiang F."/>
            <person name="Zhang X."/>
            <person name="Ren Y."/>
            <person name="Wang B."/>
            <person name="Wang S."/>
            <person name="Lu Y."/>
            <person name="Wu K."/>
            <person name="Fan W."/>
            <person name="Wang G."/>
        </authorList>
    </citation>
    <scope>NUCLEOTIDE SEQUENCE</scope>
    <source>
        <strain evidence="2">12Hb</strain>
    </source>
</reference>
<feature type="region of interest" description="Disordered" evidence="1">
    <location>
        <begin position="1"/>
        <end position="20"/>
    </location>
</feature>
<feature type="region of interest" description="Disordered" evidence="1">
    <location>
        <begin position="32"/>
        <end position="73"/>
    </location>
</feature>
<evidence type="ECO:0000313" key="2">
    <source>
        <dbReference type="EMBL" id="KAF6203921.1"/>
    </source>
</evidence>
<feature type="region of interest" description="Disordered" evidence="1">
    <location>
        <begin position="161"/>
        <end position="181"/>
    </location>
</feature>
<name>A0A8S9X6F5_APOLU</name>
<gene>
    <name evidence="2" type="ORF">GE061_002259</name>
</gene>
<evidence type="ECO:0000313" key="3">
    <source>
        <dbReference type="Proteomes" id="UP000466442"/>
    </source>
</evidence>
<feature type="compositionally biased region" description="Basic and acidic residues" evidence="1">
    <location>
        <begin position="87"/>
        <end position="97"/>
    </location>
</feature>
<accession>A0A8S9X6F5</accession>
<dbReference type="Proteomes" id="UP000466442">
    <property type="component" value="Unassembled WGS sequence"/>
</dbReference>
<proteinExistence type="predicted"/>
<dbReference type="AlphaFoldDB" id="A0A8S9X6F5"/>
<feature type="compositionally biased region" description="Basic and acidic residues" evidence="1">
    <location>
        <begin position="172"/>
        <end position="181"/>
    </location>
</feature>
<evidence type="ECO:0000256" key="1">
    <source>
        <dbReference type="SAM" id="MobiDB-lite"/>
    </source>
</evidence>
<sequence>MASTSREITSGGNAVMDDRRELSLRSRVVNVVTSTTPERVLENRGADKQSDRSSRRTGRSSSSTSTVRRRDVEQLRLELQQEEEKEAMERQARQADRERRLRALELAISNGSEGSRTRASVGHHSDTNSVGSNGRDKVEAVGNAGAWDIAVQNFSICETCKRGEGSKSNPNLKEDGKFLKS</sequence>